<evidence type="ECO:0000313" key="8">
    <source>
        <dbReference type="EMBL" id="CAJ2502230.1"/>
    </source>
</evidence>
<evidence type="ECO:0000259" key="7">
    <source>
        <dbReference type="Pfam" id="PF20684"/>
    </source>
</evidence>
<protein>
    <submittedName>
        <fullName evidence="8">Uu.00g096240.m01.CDS01</fullName>
    </submittedName>
</protein>
<keyword evidence="4 6" id="KW-0472">Membrane</keyword>
<feature type="transmembrane region" description="Helical" evidence="6">
    <location>
        <begin position="173"/>
        <end position="193"/>
    </location>
</feature>
<sequence>MSDDVPNRGPLINGVTWTMIVLSGIFLGLRVHVKITKHRGMWWDDYICIAAWVCQIICMGLISANISLGFGKHGKDLHLSYPDVVLMSLRGVINGTFLVFGAAWSKTSFGVMLLRLTKGWLKAFIIVLLVTMNAFMYATVIANFLECNPPEKGWNTMIQGTCWPDGVRTAINIASAVYSSVCDLILAMIPWFIVVNLQMQRSEKIGVGMAMSIGVFAACTGIVRAVTLVKLRNQDFSYNGGDIVIWSIVEISVTVIAASIPVLRAFLRSVVSSGGQYFSTSGDRTDQYRTRTRGTKYGNAYGNGRSQTTCVAADRSKSRAEDGLASDAASDKSILDADAKKIMKTEAVTVSFQSSDEVGRMGYELDDLSPHHRQFPPV</sequence>
<feature type="transmembrane region" description="Helical" evidence="6">
    <location>
        <begin position="84"/>
        <end position="104"/>
    </location>
</feature>
<feature type="transmembrane region" description="Helical" evidence="6">
    <location>
        <begin position="45"/>
        <end position="64"/>
    </location>
</feature>
<feature type="transmembrane region" description="Helical" evidence="6">
    <location>
        <begin position="243"/>
        <end position="267"/>
    </location>
</feature>
<keyword evidence="3 6" id="KW-1133">Transmembrane helix</keyword>
<comment type="caution">
    <text evidence="8">The sequence shown here is derived from an EMBL/GenBank/DDBJ whole genome shotgun (WGS) entry which is preliminary data.</text>
</comment>
<feature type="transmembrane region" description="Helical" evidence="6">
    <location>
        <begin position="205"/>
        <end position="223"/>
    </location>
</feature>
<evidence type="ECO:0000256" key="3">
    <source>
        <dbReference type="ARBA" id="ARBA00022989"/>
    </source>
</evidence>
<dbReference type="InterPro" id="IPR052337">
    <property type="entry name" value="SAT4-like"/>
</dbReference>
<name>A0AAI8YEX1_9PEZI</name>
<feature type="domain" description="Rhodopsin" evidence="7">
    <location>
        <begin position="29"/>
        <end position="268"/>
    </location>
</feature>
<dbReference type="Proteomes" id="UP001295740">
    <property type="component" value="Unassembled WGS sequence"/>
</dbReference>
<dbReference type="PANTHER" id="PTHR33048">
    <property type="entry name" value="PTH11-LIKE INTEGRAL MEMBRANE PROTEIN (AFU_ORTHOLOGUE AFUA_5G11245)"/>
    <property type="match status" value="1"/>
</dbReference>
<evidence type="ECO:0000256" key="5">
    <source>
        <dbReference type="ARBA" id="ARBA00038359"/>
    </source>
</evidence>
<dbReference type="AlphaFoldDB" id="A0AAI8YEX1"/>
<evidence type="ECO:0000256" key="1">
    <source>
        <dbReference type="ARBA" id="ARBA00004141"/>
    </source>
</evidence>
<dbReference type="GO" id="GO:0016020">
    <property type="term" value="C:membrane"/>
    <property type="evidence" value="ECO:0007669"/>
    <property type="project" value="UniProtKB-SubCell"/>
</dbReference>
<evidence type="ECO:0000256" key="6">
    <source>
        <dbReference type="SAM" id="Phobius"/>
    </source>
</evidence>
<dbReference type="PANTHER" id="PTHR33048:SF42">
    <property type="entry name" value="INTEGRAL MEMBRANE PROTEIN"/>
    <property type="match status" value="1"/>
</dbReference>
<evidence type="ECO:0000256" key="2">
    <source>
        <dbReference type="ARBA" id="ARBA00022692"/>
    </source>
</evidence>
<keyword evidence="9" id="KW-1185">Reference proteome</keyword>
<dbReference type="Pfam" id="PF20684">
    <property type="entry name" value="Fung_rhodopsin"/>
    <property type="match status" value="1"/>
</dbReference>
<evidence type="ECO:0000313" key="9">
    <source>
        <dbReference type="Proteomes" id="UP001295740"/>
    </source>
</evidence>
<feature type="transmembrane region" description="Helical" evidence="6">
    <location>
        <begin position="124"/>
        <end position="145"/>
    </location>
</feature>
<comment type="similarity">
    <text evidence="5">Belongs to the SAT4 family.</text>
</comment>
<organism evidence="8 9">
    <name type="scientific">Anthostomella pinea</name>
    <dbReference type="NCBI Taxonomy" id="933095"/>
    <lineage>
        <taxon>Eukaryota</taxon>
        <taxon>Fungi</taxon>
        <taxon>Dikarya</taxon>
        <taxon>Ascomycota</taxon>
        <taxon>Pezizomycotina</taxon>
        <taxon>Sordariomycetes</taxon>
        <taxon>Xylariomycetidae</taxon>
        <taxon>Xylariales</taxon>
        <taxon>Xylariaceae</taxon>
        <taxon>Anthostomella</taxon>
    </lineage>
</organism>
<evidence type="ECO:0000256" key="4">
    <source>
        <dbReference type="ARBA" id="ARBA00023136"/>
    </source>
</evidence>
<dbReference type="EMBL" id="CAUWAG010000004">
    <property type="protein sequence ID" value="CAJ2502230.1"/>
    <property type="molecule type" value="Genomic_DNA"/>
</dbReference>
<keyword evidence="2 6" id="KW-0812">Transmembrane</keyword>
<reference evidence="8" key="1">
    <citation type="submission" date="2023-10" db="EMBL/GenBank/DDBJ databases">
        <authorList>
            <person name="Hackl T."/>
        </authorList>
    </citation>
    <scope>NUCLEOTIDE SEQUENCE</scope>
</reference>
<feature type="transmembrane region" description="Helical" evidence="6">
    <location>
        <begin position="12"/>
        <end position="33"/>
    </location>
</feature>
<proteinExistence type="inferred from homology"/>
<comment type="subcellular location">
    <subcellularLocation>
        <location evidence="1">Membrane</location>
        <topology evidence="1">Multi-pass membrane protein</topology>
    </subcellularLocation>
</comment>
<dbReference type="InterPro" id="IPR049326">
    <property type="entry name" value="Rhodopsin_dom_fungi"/>
</dbReference>
<gene>
    <name evidence="8" type="ORF">KHLLAP_LOCUS2698</name>
</gene>
<accession>A0AAI8YEX1</accession>